<dbReference type="AlphaFoldDB" id="A0A3E2VZU6"/>
<sequence length="118" mass="13260">MKCKHRILLAATLLTCVGGVQILRSSLQNQKQDTILKAIFEKHATVSANGMDVTDSFLCEHLFKYEQKQYSTIYQDIAVNDYEINSFFTADNTPLLTRDAEDNSCFYDNAGAPISTVQ</sequence>
<dbReference type="Proteomes" id="UP000260025">
    <property type="component" value="Unassembled WGS sequence"/>
</dbReference>
<dbReference type="RefSeq" id="WP_117442498.1">
    <property type="nucleotide sequence ID" value="NZ_JAJFEN010000038.1"/>
</dbReference>
<name>A0A3E2VZU6_CLOIN</name>
<accession>A0A3E2VZU6</accession>
<reference evidence="1 2" key="1">
    <citation type="submission" date="2018-08" db="EMBL/GenBank/DDBJ databases">
        <title>A genome reference for cultivated species of the human gut microbiota.</title>
        <authorList>
            <person name="Zou Y."/>
            <person name="Xue W."/>
            <person name="Luo G."/>
        </authorList>
    </citation>
    <scope>NUCLEOTIDE SEQUENCE [LARGE SCALE GENOMIC DNA]</scope>
    <source>
        <strain evidence="1 2">OF01-2LB</strain>
    </source>
</reference>
<dbReference type="EMBL" id="QVEV01000007">
    <property type="protein sequence ID" value="RGC16719.1"/>
    <property type="molecule type" value="Genomic_DNA"/>
</dbReference>
<evidence type="ECO:0000313" key="2">
    <source>
        <dbReference type="Proteomes" id="UP000260025"/>
    </source>
</evidence>
<gene>
    <name evidence="1" type="ORF">DXA38_06690</name>
</gene>
<comment type="caution">
    <text evidence="1">The sequence shown here is derived from an EMBL/GenBank/DDBJ whole genome shotgun (WGS) entry which is preliminary data.</text>
</comment>
<protein>
    <submittedName>
        <fullName evidence="1">Uncharacterized protein</fullName>
    </submittedName>
</protein>
<proteinExistence type="predicted"/>
<organism evidence="1 2">
    <name type="scientific">Clostridium innocuum</name>
    <dbReference type="NCBI Taxonomy" id="1522"/>
    <lineage>
        <taxon>Bacteria</taxon>
        <taxon>Bacillati</taxon>
        <taxon>Bacillota</taxon>
        <taxon>Clostridia</taxon>
        <taxon>Eubacteriales</taxon>
        <taxon>Clostridiaceae</taxon>
        <taxon>Clostridium</taxon>
    </lineage>
</organism>
<evidence type="ECO:0000313" key="1">
    <source>
        <dbReference type="EMBL" id="RGC16719.1"/>
    </source>
</evidence>